<comment type="caution">
    <text evidence="2">The sequence shown here is derived from an EMBL/GenBank/DDBJ whole genome shotgun (WGS) entry which is preliminary data.</text>
</comment>
<dbReference type="EMBL" id="LXQA010167789">
    <property type="protein sequence ID" value="MCI28760.1"/>
    <property type="molecule type" value="Genomic_DNA"/>
</dbReference>
<name>A0A392QYW2_9FABA</name>
<accession>A0A392QYW2</accession>
<keyword evidence="3" id="KW-1185">Reference proteome</keyword>
<reference evidence="2 3" key="1">
    <citation type="journal article" date="2018" name="Front. Plant Sci.">
        <title>Red Clover (Trifolium pratense) and Zigzag Clover (T. medium) - A Picture of Genomic Similarities and Differences.</title>
        <authorList>
            <person name="Dluhosova J."/>
            <person name="Istvanek J."/>
            <person name="Nedelnik J."/>
            <person name="Repkova J."/>
        </authorList>
    </citation>
    <scope>NUCLEOTIDE SEQUENCE [LARGE SCALE GENOMIC DNA]</scope>
    <source>
        <strain evidence="3">cv. 10/8</strain>
        <tissue evidence="2">Leaf</tissue>
    </source>
</reference>
<evidence type="ECO:0000313" key="2">
    <source>
        <dbReference type="EMBL" id="MCI28760.1"/>
    </source>
</evidence>
<feature type="region of interest" description="Disordered" evidence="1">
    <location>
        <begin position="1"/>
        <end position="34"/>
    </location>
</feature>
<feature type="non-terminal residue" evidence="2">
    <location>
        <position position="1"/>
    </location>
</feature>
<proteinExistence type="predicted"/>
<organism evidence="2 3">
    <name type="scientific">Trifolium medium</name>
    <dbReference type="NCBI Taxonomy" id="97028"/>
    <lineage>
        <taxon>Eukaryota</taxon>
        <taxon>Viridiplantae</taxon>
        <taxon>Streptophyta</taxon>
        <taxon>Embryophyta</taxon>
        <taxon>Tracheophyta</taxon>
        <taxon>Spermatophyta</taxon>
        <taxon>Magnoliopsida</taxon>
        <taxon>eudicotyledons</taxon>
        <taxon>Gunneridae</taxon>
        <taxon>Pentapetalae</taxon>
        <taxon>rosids</taxon>
        <taxon>fabids</taxon>
        <taxon>Fabales</taxon>
        <taxon>Fabaceae</taxon>
        <taxon>Papilionoideae</taxon>
        <taxon>50 kb inversion clade</taxon>
        <taxon>NPAAA clade</taxon>
        <taxon>Hologalegina</taxon>
        <taxon>IRL clade</taxon>
        <taxon>Trifolieae</taxon>
        <taxon>Trifolium</taxon>
    </lineage>
</organism>
<evidence type="ECO:0000256" key="1">
    <source>
        <dbReference type="SAM" id="MobiDB-lite"/>
    </source>
</evidence>
<sequence length="53" mass="5763">SISSAVEHGPITEHSKVPKSNSTGDASGNRNVRHWNDGHVLPIMALQPFFDSH</sequence>
<dbReference type="Proteomes" id="UP000265520">
    <property type="component" value="Unassembled WGS sequence"/>
</dbReference>
<dbReference type="AlphaFoldDB" id="A0A392QYW2"/>
<feature type="compositionally biased region" description="Polar residues" evidence="1">
    <location>
        <begin position="18"/>
        <end position="30"/>
    </location>
</feature>
<protein>
    <submittedName>
        <fullName evidence="2">Uncharacterized protein</fullName>
    </submittedName>
</protein>
<evidence type="ECO:0000313" key="3">
    <source>
        <dbReference type="Proteomes" id="UP000265520"/>
    </source>
</evidence>